<dbReference type="AlphaFoldDB" id="F4PMR9"/>
<keyword evidence="4" id="KW-1185">Reference proteome</keyword>
<dbReference type="KEGG" id="dfa:DFA_05797"/>
<dbReference type="InterPro" id="IPR045509">
    <property type="entry name" value="HD_assoc_2"/>
</dbReference>
<sequence>MSQPNFLGDSSPSFDDQSSIDDIDGVSQEQYSFNINESADSETAFSIIKKVRTNGNAFGSVLGSNRGTLKHTPIFKPKASKVINDVVHGHMDVPNYILDFVDSVQFQRLRDLKQLGTTSFVFPCASHHRFEHSLGVSHLAGKFIDKIKSTQPELEITEDDQKFVRIAGLCHDLGHGPFSHAFESWANSTGKKFHHEEMSLKMLNYLIDDKGLDYSTDDVRFIGSLITGEPYTTGKRFMYDIVANHRNSVDVDKFDYLARDSYCLGRAIVCDFTRLMEFSRVIDDEICFCSKEVYNLYELFHTRYSLHKIVYTHKVGKAIEYMVSDALSAADPYLKISDQLDDPKEFINLTDSILQRIEYSKEPELKEARQIIRNIRTRNLYKFVDEVIIPVGSQFAKQLPPTLSQEIAKVGNDLLESDFIIHDLKLNYAFKDKDPVESTHFYTRYDDSTKVQILKEHASHLIPSQFQESRVRIFCKTKEKCENVQIAFRKVLKNYDIQPNPSFTVSPYKKKPLDKN</sequence>
<evidence type="ECO:0000313" key="4">
    <source>
        <dbReference type="Proteomes" id="UP000007797"/>
    </source>
</evidence>
<dbReference type="GO" id="GO:0005634">
    <property type="term" value="C:nucleus"/>
    <property type="evidence" value="ECO:0007669"/>
    <property type="project" value="TreeGrafter"/>
</dbReference>
<dbReference type="GeneID" id="14875856"/>
<accession>F4PMR9</accession>
<dbReference type="InterPro" id="IPR006674">
    <property type="entry name" value="HD_domain"/>
</dbReference>
<dbReference type="SUPFAM" id="SSF109604">
    <property type="entry name" value="HD-domain/PDEase-like"/>
    <property type="match status" value="1"/>
</dbReference>
<evidence type="ECO:0000259" key="2">
    <source>
        <dbReference type="PROSITE" id="PS51831"/>
    </source>
</evidence>
<dbReference type="EMBL" id="GL883008">
    <property type="protein sequence ID" value="EGG23663.1"/>
    <property type="molecule type" value="Genomic_DNA"/>
</dbReference>
<dbReference type="STRING" id="1054147.F4PMR9"/>
<name>F4PMR9_CACFS</name>
<dbReference type="GO" id="GO:0008832">
    <property type="term" value="F:dGTPase activity"/>
    <property type="evidence" value="ECO:0007669"/>
    <property type="project" value="TreeGrafter"/>
</dbReference>
<dbReference type="FunFam" id="3.30.70.2760:FF:000004">
    <property type="entry name" value="HD domain containing protein"/>
    <property type="match status" value="1"/>
</dbReference>
<evidence type="ECO:0000256" key="1">
    <source>
        <dbReference type="SAM" id="MobiDB-lite"/>
    </source>
</evidence>
<dbReference type="PROSITE" id="PS51831">
    <property type="entry name" value="HD"/>
    <property type="match status" value="1"/>
</dbReference>
<dbReference type="GO" id="GO:0006203">
    <property type="term" value="P:dGTP catabolic process"/>
    <property type="evidence" value="ECO:0007669"/>
    <property type="project" value="TreeGrafter"/>
</dbReference>
<feature type="region of interest" description="Disordered" evidence="1">
    <location>
        <begin position="1"/>
        <end position="21"/>
    </location>
</feature>
<protein>
    <submittedName>
        <fullName evidence="3">HD phosphohydrolase domain-containing protein</fullName>
    </submittedName>
</protein>
<dbReference type="Proteomes" id="UP000007797">
    <property type="component" value="Unassembled WGS sequence"/>
</dbReference>
<dbReference type="Gene3D" id="1.10.3210.10">
    <property type="entry name" value="Hypothetical protein af1432"/>
    <property type="match status" value="1"/>
</dbReference>
<dbReference type="PANTHER" id="PTHR11373:SF4">
    <property type="entry name" value="DEOXYNUCLEOSIDE TRIPHOSPHATE TRIPHOSPHOHYDROLASE SAMHD1"/>
    <property type="match status" value="1"/>
</dbReference>
<organism evidence="3 4">
    <name type="scientific">Cavenderia fasciculata</name>
    <name type="common">Slime mold</name>
    <name type="synonym">Dictyostelium fasciculatum</name>
    <dbReference type="NCBI Taxonomy" id="261658"/>
    <lineage>
        <taxon>Eukaryota</taxon>
        <taxon>Amoebozoa</taxon>
        <taxon>Evosea</taxon>
        <taxon>Eumycetozoa</taxon>
        <taxon>Dictyostelia</taxon>
        <taxon>Acytosteliales</taxon>
        <taxon>Cavenderiaceae</taxon>
        <taxon>Cavenderia</taxon>
    </lineage>
</organism>
<proteinExistence type="predicted"/>
<reference evidence="4" key="1">
    <citation type="journal article" date="2011" name="Genome Res.">
        <title>Phylogeny-wide analysis of social amoeba genomes highlights ancient origins for complex intercellular communication.</title>
        <authorList>
            <person name="Heidel A.J."/>
            <person name="Lawal H.M."/>
            <person name="Felder M."/>
            <person name="Schilde C."/>
            <person name="Helps N.R."/>
            <person name="Tunggal B."/>
            <person name="Rivero F."/>
            <person name="John U."/>
            <person name="Schleicher M."/>
            <person name="Eichinger L."/>
            <person name="Platzer M."/>
            <person name="Noegel A.A."/>
            <person name="Schaap P."/>
            <person name="Gloeckner G."/>
        </authorList>
    </citation>
    <scope>NUCLEOTIDE SEQUENCE [LARGE SCALE GENOMIC DNA]</scope>
    <source>
        <strain evidence="4">SH3</strain>
    </source>
</reference>
<dbReference type="Pfam" id="PF01966">
    <property type="entry name" value="HD"/>
    <property type="match status" value="1"/>
</dbReference>
<dbReference type="PANTHER" id="PTHR11373">
    <property type="entry name" value="DEOXYNUCLEOSIDE TRIPHOSPHATE TRIPHOSPHOHYDROLASE"/>
    <property type="match status" value="1"/>
</dbReference>
<dbReference type="Pfam" id="PF19276">
    <property type="entry name" value="HD_assoc_2"/>
    <property type="match status" value="1"/>
</dbReference>
<dbReference type="InterPro" id="IPR003607">
    <property type="entry name" value="HD/PDEase_dom"/>
</dbReference>
<evidence type="ECO:0000313" key="3">
    <source>
        <dbReference type="EMBL" id="EGG23663.1"/>
    </source>
</evidence>
<feature type="domain" description="HD" evidence="2">
    <location>
        <begin position="129"/>
        <end position="257"/>
    </location>
</feature>
<feature type="compositionally biased region" description="Low complexity" evidence="1">
    <location>
        <begin position="8"/>
        <end position="17"/>
    </location>
</feature>
<dbReference type="InterPro" id="IPR050135">
    <property type="entry name" value="dGTPase-like"/>
</dbReference>
<dbReference type="Gene3D" id="3.30.70.2760">
    <property type="match status" value="1"/>
</dbReference>
<gene>
    <name evidence="3" type="ORF">DFA_05797</name>
</gene>
<dbReference type="FunFam" id="1.10.3210.10:FF:000030">
    <property type="entry name" value="Deoxynucleoside triphosphate triphosphohydrolase SAMHD1 homolog"/>
    <property type="match status" value="1"/>
</dbReference>
<dbReference type="OMA" id="QVHGYIK"/>
<dbReference type="SMART" id="SM00471">
    <property type="entry name" value="HDc"/>
    <property type="match status" value="1"/>
</dbReference>
<dbReference type="RefSeq" id="XP_004361514.1">
    <property type="nucleotide sequence ID" value="XM_004361457.1"/>
</dbReference>
<dbReference type="CDD" id="cd00077">
    <property type="entry name" value="HDc"/>
    <property type="match status" value="1"/>
</dbReference>
<dbReference type="OrthoDB" id="9991235at2759"/>